<comment type="caution">
    <text evidence="1">The sequence shown here is derived from an EMBL/GenBank/DDBJ whole genome shotgun (WGS) entry which is preliminary data.</text>
</comment>
<name>A0AAN8FMN1_TRICO</name>
<proteinExistence type="predicted"/>
<keyword evidence="2" id="KW-1185">Reference proteome</keyword>
<reference evidence="1 2" key="1">
    <citation type="submission" date="2019-10" db="EMBL/GenBank/DDBJ databases">
        <title>Assembly and Annotation for the nematode Trichostrongylus colubriformis.</title>
        <authorList>
            <person name="Martin J."/>
        </authorList>
    </citation>
    <scope>NUCLEOTIDE SEQUENCE [LARGE SCALE GENOMIC DNA]</scope>
    <source>
        <strain evidence="1">G859</strain>
        <tissue evidence="1">Whole worm</tissue>
    </source>
</reference>
<dbReference type="EMBL" id="WIXE01006093">
    <property type="protein sequence ID" value="KAK5981607.1"/>
    <property type="molecule type" value="Genomic_DNA"/>
</dbReference>
<dbReference type="Proteomes" id="UP001331761">
    <property type="component" value="Unassembled WGS sequence"/>
</dbReference>
<organism evidence="1 2">
    <name type="scientific">Trichostrongylus colubriformis</name>
    <name type="common">Black scour worm</name>
    <dbReference type="NCBI Taxonomy" id="6319"/>
    <lineage>
        <taxon>Eukaryota</taxon>
        <taxon>Metazoa</taxon>
        <taxon>Ecdysozoa</taxon>
        <taxon>Nematoda</taxon>
        <taxon>Chromadorea</taxon>
        <taxon>Rhabditida</taxon>
        <taxon>Rhabditina</taxon>
        <taxon>Rhabditomorpha</taxon>
        <taxon>Strongyloidea</taxon>
        <taxon>Trichostrongylidae</taxon>
        <taxon>Trichostrongylus</taxon>
    </lineage>
</organism>
<evidence type="ECO:0000313" key="1">
    <source>
        <dbReference type="EMBL" id="KAK5981607.1"/>
    </source>
</evidence>
<sequence length="134" mass="15315">MKKSKKNSSATYDGIPHYIHSKRKQLLNAMTLAMRLTNSVLSQLRSALRIQQVYILTDSEIVLSWIRTKPLKKVGTMIFNRLIEIGNITNHLERQNIQVCFGIPSKLNPADSATRIIQAGTTRSFLVERTRYTL</sequence>
<protein>
    <submittedName>
        <fullName evidence="1">Uncharacterized protein</fullName>
    </submittedName>
</protein>
<evidence type="ECO:0000313" key="2">
    <source>
        <dbReference type="Proteomes" id="UP001331761"/>
    </source>
</evidence>
<gene>
    <name evidence="1" type="ORF">GCK32_006383</name>
</gene>
<dbReference type="AlphaFoldDB" id="A0AAN8FMN1"/>
<accession>A0AAN8FMN1</accession>